<accession>A0A0D8HJY6</accession>
<feature type="region of interest" description="Disordered" evidence="1">
    <location>
        <begin position="130"/>
        <end position="157"/>
    </location>
</feature>
<keyword evidence="3" id="KW-1185">Reference proteome</keyword>
<comment type="caution">
    <text evidence="2">The sequence shown here is derived from an EMBL/GenBank/DDBJ whole genome shotgun (WGS) entry which is preliminary data.</text>
</comment>
<dbReference type="RefSeq" id="WP_052604927.1">
    <property type="nucleotide sequence ID" value="NZ_JXYS01000026.1"/>
</dbReference>
<organism evidence="2 3">
    <name type="scientific">Acidithrix ferrooxidans</name>
    <dbReference type="NCBI Taxonomy" id="1280514"/>
    <lineage>
        <taxon>Bacteria</taxon>
        <taxon>Bacillati</taxon>
        <taxon>Actinomycetota</taxon>
        <taxon>Acidimicrobiia</taxon>
        <taxon>Acidimicrobiales</taxon>
        <taxon>Acidimicrobiaceae</taxon>
        <taxon>Acidithrix</taxon>
    </lineage>
</organism>
<gene>
    <name evidence="2" type="ORF">AXFE_11610</name>
</gene>
<evidence type="ECO:0000256" key="1">
    <source>
        <dbReference type="SAM" id="MobiDB-lite"/>
    </source>
</evidence>
<feature type="compositionally biased region" description="Basic and acidic residues" evidence="1">
    <location>
        <begin position="145"/>
        <end position="157"/>
    </location>
</feature>
<sequence length="157" mass="17483">MEIYHDPSESNPLNKRGLNEHIDFTDKDLQIWKPSPASISPKSPVPNWGAMITVRFPKGTVQHPQLHNRISQEMGRACGTIENKEDLSIICDAPGDTIAEAIKDAQAMASRLLSILRLSPESYIACKLIPTDDSDQEPTTNPKNKQTELKLILDHTT</sequence>
<dbReference type="EMBL" id="JXYS01000026">
    <property type="protein sequence ID" value="KJF18062.1"/>
    <property type="molecule type" value="Genomic_DNA"/>
</dbReference>
<dbReference type="AlphaFoldDB" id="A0A0D8HJY6"/>
<proteinExistence type="predicted"/>
<reference evidence="2 3" key="1">
    <citation type="submission" date="2015-01" db="EMBL/GenBank/DDBJ databases">
        <title>Draft genome of the acidophilic iron oxidizer Acidithrix ferrooxidans strain Py-F3.</title>
        <authorList>
            <person name="Poehlein A."/>
            <person name="Eisen S."/>
            <person name="Schloemann M."/>
            <person name="Johnson B.D."/>
            <person name="Daniel R."/>
            <person name="Muehling M."/>
        </authorList>
    </citation>
    <scope>NUCLEOTIDE SEQUENCE [LARGE SCALE GENOMIC DNA]</scope>
    <source>
        <strain evidence="2 3">Py-F3</strain>
    </source>
</reference>
<dbReference type="Proteomes" id="UP000032360">
    <property type="component" value="Unassembled WGS sequence"/>
</dbReference>
<evidence type="ECO:0000313" key="3">
    <source>
        <dbReference type="Proteomes" id="UP000032360"/>
    </source>
</evidence>
<protein>
    <submittedName>
        <fullName evidence="2">Uncharacterized protein</fullName>
    </submittedName>
</protein>
<evidence type="ECO:0000313" key="2">
    <source>
        <dbReference type="EMBL" id="KJF18062.1"/>
    </source>
</evidence>
<name>A0A0D8HJY6_9ACTN</name>